<keyword evidence="4" id="KW-0411">Iron-sulfur</keyword>
<evidence type="ECO:0000256" key="4">
    <source>
        <dbReference type="ARBA" id="ARBA00023014"/>
    </source>
</evidence>
<proteinExistence type="predicted"/>
<dbReference type="PANTHER" id="PTHR23426">
    <property type="entry name" value="FERREDOXIN/ADRENODOXIN"/>
    <property type="match status" value="1"/>
</dbReference>
<name>A0A8S1GNL9_9PELO</name>
<sequence length="132" mass="14881">MRFVRTTPQIKLFSNLDTKNVKFLNGERKFEARGKVGQTLLDVVVEHDLDLDGFGACEGTLACCTCHVILRKSHYEREDKLNPAGEEELDLLDMAPELNDYSRLGCQIKITNKDAEVIEVVVPSITRDARNS</sequence>
<evidence type="ECO:0000256" key="3">
    <source>
        <dbReference type="ARBA" id="ARBA00023004"/>
    </source>
</evidence>
<dbReference type="GO" id="GO:0046872">
    <property type="term" value="F:metal ion binding"/>
    <property type="evidence" value="ECO:0007669"/>
    <property type="project" value="UniProtKB-KW"/>
</dbReference>
<dbReference type="EMBL" id="CAJGYM010000002">
    <property type="protein sequence ID" value="CAD6185177.1"/>
    <property type="molecule type" value="Genomic_DNA"/>
</dbReference>
<evidence type="ECO:0000256" key="1">
    <source>
        <dbReference type="ARBA" id="ARBA00022714"/>
    </source>
</evidence>
<keyword evidence="7" id="KW-1185">Reference proteome</keyword>
<dbReference type="CDD" id="cd00207">
    <property type="entry name" value="fer2"/>
    <property type="match status" value="1"/>
</dbReference>
<dbReference type="PANTHER" id="PTHR23426:SF76">
    <property type="entry name" value="ADRENODOXIN-LIKE PROTEIN 2, MITOCHONDRIAL"/>
    <property type="match status" value="1"/>
</dbReference>
<comment type="caution">
    <text evidence="6">The sequence shown here is derived from an EMBL/GenBank/DDBJ whole genome shotgun (WGS) entry which is preliminary data.</text>
</comment>
<dbReference type="GO" id="GO:0051537">
    <property type="term" value="F:2 iron, 2 sulfur cluster binding"/>
    <property type="evidence" value="ECO:0007669"/>
    <property type="project" value="UniProtKB-KW"/>
</dbReference>
<dbReference type="Proteomes" id="UP000835052">
    <property type="component" value="Unassembled WGS sequence"/>
</dbReference>
<accession>A0A8S1GNL9</accession>
<reference evidence="6" key="1">
    <citation type="submission" date="2020-10" db="EMBL/GenBank/DDBJ databases">
        <authorList>
            <person name="Kikuchi T."/>
        </authorList>
    </citation>
    <scope>NUCLEOTIDE SEQUENCE</scope>
    <source>
        <strain evidence="6">NKZ352</strain>
    </source>
</reference>
<evidence type="ECO:0000256" key="2">
    <source>
        <dbReference type="ARBA" id="ARBA00022723"/>
    </source>
</evidence>
<dbReference type="InterPro" id="IPR036010">
    <property type="entry name" value="2Fe-2S_ferredoxin-like_sf"/>
</dbReference>
<evidence type="ECO:0000313" key="6">
    <source>
        <dbReference type="EMBL" id="CAD6185177.1"/>
    </source>
</evidence>
<evidence type="ECO:0000313" key="7">
    <source>
        <dbReference type="Proteomes" id="UP000835052"/>
    </source>
</evidence>
<evidence type="ECO:0000259" key="5">
    <source>
        <dbReference type="Pfam" id="PF00111"/>
    </source>
</evidence>
<dbReference type="Gene3D" id="3.10.20.30">
    <property type="match status" value="1"/>
</dbReference>
<feature type="domain" description="2Fe-2S ferredoxin-type" evidence="5">
    <location>
        <begin position="27"/>
        <end position="110"/>
    </location>
</feature>
<dbReference type="InterPro" id="IPR012675">
    <property type="entry name" value="Beta-grasp_dom_sf"/>
</dbReference>
<organism evidence="6 7">
    <name type="scientific">Caenorhabditis auriculariae</name>
    <dbReference type="NCBI Taxonomy" id="2777116"/>
    <lineage>
        <taxon>Eukaryota</taxon>
        <taxon>Metazoa</taxon>
        <taxon>Ecdysozoa</taxon>
        <taxon>Nematoda</taxon>
        <taxon>Chromadorea</taxon>
        <taxon>Rhabditida</taxon>
        <taxon>Rhabditina</taxon>
        <taxon>Rhabditomorpha</taxon>
        <taxon>Rhabditoidea</taxon>
        <taxon>Rhabditidae</taxon>
        <taxon>Peloderinae</taxon>
        <taxon>Caenorhabditis</taxon>
    </lineage>
</organism>
<keyword evidence="1" id="KW-0001">2Fe-2S</keyword>
<dbReference type="InterPro" id="IPR001041">
    <property type="entry name" value="2Fe-2S_ferredoxin-type"/>
</dbReference>
<keyword evidence="3" id="KW-0408">Iron</keyword>
<protein>
    <recommendedName>
        <fullName evidence="5">2Fe-2S ferredoxin-type domain-containing protein</fullName>
    </recommendedName>
</protein>
<dbReference type="OrthoDB" id="268593at2759"/>
<dbReference type="GO" id="GO:0009055">
    <property type="term" value="F:electron transfer activity"/>
    <property type="evidence" value="ECO:0007669"/>
    <property type="project" value="TreeGrafter"/>
</dbReference>
<gene>
    <name evidence="6" type="ORF">CAUJ_LOCUS1096</name>
</gene>
<dbReference type="GO" id="GO:0140647">
    <property type="term" value="P:P450-containing electron transport chain"/>
    <property type="evidence" value="ECO:0007669"/>
    <property type="project" value="InterPro"/>
</dbReference>
<dbReference type="AlphaFoldDB" id="A0A8S1GNL9"/>
<dbReference type="SUPFAM" id="SSF54292">
    <property type="entry name" value="2Fe-2S ferredoxin-like"/>
    <property type="match status" value="1"/>
</dbReference>
<keyword evidence="2" id="KW-0479">Metal-binding</keyword>
<dbReference type="InterPro" id="IPR001055">
    <property type="entry name" value="Adrenodoxin-like"/>
</dbReference>
<dbReference type="Pfam" id="PF00111">
    <property type="entry name" value="Fer2"/>
    <property type="match status" value="1"/>
</dbReference>
<dbReference type="GO" id="GO:0005739">
    <property type="term" value="C:mitochondrion"/>
    <property type="evidence" value="ECO:0007669"/>
    <property type="project" value="TreeGrafter"/>
</dbReference>